<dbReference type="KEGG" id="hmi:soil367_18390"/>
<reference evidence="1 2" key="1">
    <citation type="submission" date="2018-07" db="EMBL/GenBank/DDBJ databases">
        <title>Marsedoiliclastica nanhaica gen. nov. sp. nov., a novel marine hydrocarbonoclastic bacterium isolated from an in-situ enriched hydrocarbon-degrading consortium in deep-sea sediment.</title>
        <authorList>
            <person name="Dong C."/>
            <person name="Ma T."/>
            <person name="Liu R."/>
            <person name="Shao Z."/>
        </authorList>
    </citation>
    <scope>NUCLEOTIDE SEQUENCE [LARGE SCALE GENOMIC DNA]</scope>
    <source>
        <strain evidence="2">soil36-7</strain>
        <plasmid evidence="1 2">psoil36-7</plasmid>
    </source>
</reference>
<dbReference type="RefSeq" id="WP_136550721.1">
    <property type="nucleotide sequence ID" value="NZ_CP031094.1"/>
</dbReference>
<organism evidence="1 2">
    <name type="scientific">Hydrocarboniclastica marina</name>
    <dbReference type="NCBI Taxonomy" id="2259620"/>
    <lineage>
        <taxon>Bacteria</taxon>
        <taxon>Pseudomonadati</taxon>
        <taxon>Pseudomonadota</taxon>
        <taxon>Gammaproteobacteria</taxon>
        <taxon>Alteromonadales</taxon>
        <taxon>Alteromonadaceae</taxon>
        <taxon>Hydrocarboniclastica</taxon>
    </lineage>
</organism>
<sequence>MIEQMPVAGGFGETVKIYRPNKSGVGAAITVQAVTSRGENPISTVNIEAAYWPAAAKAPLWQEKTVVQVSKSELPAFAATLSGFLPSMSAKFHGSAKNTGYSLDGRTMELSVFAPSRKIRVELNPEELFWLNTLVMSQLKTFRPGLSASDMLNILKLSYARRGRVNELG</sequence>
<keyword evidence="1" id="KW-0614">Plasmid</keyword>
<geneLocation type="plasmid" evidence="1 2">
    <name>psoil36-7</name>
</geneLocation>
<proteinExistence type="predicted"/>
<dbReference type="GeneID" id="40106905"/>
<protein>
    <submittedName>
        <fullName evidence="1">Uncharacterized protein</fullName>
    </submittedName>
</protein>
<dbReference type="AlphaFoldDB" id="A0A4P7XM91"/>
<gene>
    <name evidence="1" type="ORF">soil367_18390</name>
</gene>
<evidence type="ECO:0000313" key="2">
    <source>
        <dbReference type="Proteomes" id="UP000298049"/>
    </source>
</evidence>
<name>A0A4P7XM91_9ALTE</name>
<accession>A0A4P7XM91</accession>
<evidence type="ECO:0000313" key="1">
    <source>
        <dbReference type="EMBL" id="QCF28043.1"/>
    </source>
</evidence>
<dbReference type="EMBL" id="CP031094">
    <property type="protein sequence ID" value="QCF28043.1"/>
    <property type="molecule type" value="Genomic_DNA"/>
</dbReference>
<dbReference type="Proteomes" id="UP000298049">
    <property type="component" value="Plasmid psoil36-7"/>
</dbReference>
<keyword evidence="2" id="KW-1185">Reference proteome</keyword>